<accession>A0A803NV77</accession>
<sequence length="347" mass="40784">MDSELENLRTTLITRLQELNQFKHSGSVRKGEIEEFQEFIEILESDVYRKPKSIKLKRKKKSVKEVTSSSAVDIHESLKIGLRNRLEKLDISEERFRKYNIPKRYQNGQKQPLQPYLERLQEFMENTWRIESKKKREKGYLSLRELMMKIDTSNDALAQCAFNCLSVDDVKSIVECLRVEEKNNGHESTVITTFGFVMCFFMDALELAGPSWSNNGCENKRILFDLDEEIEDDVVHHIVMEVLRLEVCICSPEFFPMMLLNDVFYSMATHIRSNVFKDKLEGVITDKINLWKYYIDQFQVDLEVDHYEECCSEMNFLRQVLEVGVLEICSADQYETLPTLMTNLVFI</sequence>
<evidence type="ECO:0000313" key="1">
    <source>
        <dbReference type="EnsemblPlants" id="cds.evm.model.02.1810"/>
    </source>
</evidence>
<proteinExistence type="predicted"/>
<dbReference type="EMBL" id="UZAU01000224">
    <property type="status" value="NOT_ANNOTATED_CDS"/>
    <property type="molecule type" value="Genomic_DNA"/>
</dbReference>
<name>A0A803NV77_CANSA</name>
<evidence type="ECO:0000313" key="2">
    <source>
        <dbReference type="Proteomes" id="UP000596661"/>
    </source>
</evidence>
<reference evidence="1" key="1">
    <citation type="submission" date="2018-11" db="EMBL/GenBank/DDBJ databases">
        <authorList>
            <person name="Grassa J C."/>
        </authorList>
    </citation>
    <scope>NUCLEOTIDE SEQUENCE [LARGE SCALE GENOMIC DNA]</scope>
</reference>
<dbReference type="AlphaFoldDB" id="A0A803NV77"/>
<reference evidence="1" key="2">
    <citation type="submission" date="2021-03" db="UniProtKB">
        <authorList>
            <consortium name="EnsemblPlants"/>
        </authorList>
    </citation>
    <scope>IDENTIFICATION</scope>
</reference>
<dbReference type="EnsemblPlants" id="evm.model.02.1810">
    <property type="protein sequence ID" value="cds.evm.model.02.1810"/>
    <property type="gene ID" value="evm.TU.02.1810"/>
</dbReference>
<dbReference type="Proteomes" id="UP000596661">
    <property type="component" value="Chromosome 2"/>
</dbReference>
<organism evidence="1 2">
    <name type="scientific">Cannabis sativa</name>
    <name type="common">Hemp</name>
    <name type="synonym">Marijuana</name>
    <dbReference type="NCBI Taxonomy" id="3483"/>
    <lineage>
        <taxon>Eukaryota</taxon>
        <taxon>Viridiplantae</taxon>
        <taxon>Streptophyta</taxon>
        <taxon>Embryophyta</taxon>
        <taxon>Tracheophyta</taxon>
        <taxon>Spermatophyta</taxon>
        <taxon>Magnoliopsida</taxon>
        <taxon>eudicotyledons</taxon>
        <taxon>Gunneridae</taxon>
        <taxon>Pentapetalae</taxon>
        <taxon>rosids</taxon>
        <taxon>fabids</taxon>
        <taxon>Rosales</taxon>
        <taxon>Cannabaceae</taxon>
        <taxon>Cannabis</taxon>
    </lineage>
</organism>
<protein>
    <submittedName>
        <fullName evidence="1">Uncharacterized protein</fullName>
    </submittedName>
</protein>
<keyword evidence="2" id="KW-1185">Reference proteome</keyword>
<dbReference type="Gramene" id="evm.model.02.1810">
    <property type="protein sequence ID" value="cds.evm.model.02.1810"/>
    <property type="gene ID" value="evm.TU.02.1810"/>
</dbReference>